<dbReference type="PANTHER" id="PTHR32282">
    <property type="entry name" value="BINDING PROTEIN TRANSPEPTIDASE, PUTATIVE-RELATED"/>
    <property type="match status" value="1"/>
</dbReference>
<dbReference type="InterPro" id="IPR000253">
    <property type="entry name" value="FHA_dom"/>
</dbReference>
<dbReference type="Gene3D" id="2.60.200.20">
    <property type="match status" value="1"/>
</dbReference>
<dbReference type="InterPro" id="IPR001460">
    <property type="entry name" value="PCN-bd_Tpept"/>
</dbReference>
<evidence type="ECO:0000256" key="6">
    <source>
        <dbReference type="ARBA" id="ARBA00023268"/>
    </source>
</evidence>
<organism evidence="10 11">
    <name type="scientific">Spirulina subsalsa FACHB-351</name>
    <dbReference type="NCBI Taxonomy" id="234711"/>
    <lineage>
        <taxon>Bacteria</taxon>
        <taxon>Bacillati</taxon>
        <taxon>Cyanobacteriota</taxon>
        <taxon>Cyanophyceae</taxon>
        <taxon>Spirulinales</taxon>
        <taxon>Spirulinaceae</taxon>
        <taxon>Spirulina</taxon>
    </lineage>
</organism>
<keyword evidence="3" id="KW-0328">Glycosyltransferase</keyword>
<keyword evidence="11" id="KW-1185">Reference proteome</keyword>
<dbReference type="InterPro" id="IPR008984">
    <property type="entry name" value="SMAD_FHA_dom_sf"/>
</dbReference>
<evidence type="ECO:0000256" key="7">
    <source>
        <dbReference type="ARBA" id="ARBA00034000"/>
    </source>
</evidence>
<sequence length="746" mass="82701">MTSPPPTQLSRIATQVVQRLNTVLALRPNARVPELWVQDADADHAETYKLVGDKYTLGRSSRSSDIVVRNGVVSQVHLSVSRDPKHPRQFVLKDEHSTNGIYLGKRRLTSLELRHGDIITLGPPELANGVRLQYHNPPPLWVRGLRYGLYGVAGMTGLITAAILWEWTKIPIYPLPLGVQGPVAVYARDGQTPLMPLRTEAHREFDRLSDFSPYLPKAVIASEDSRFYWHPGVDPLGIFRAVLINVQRQGIRQGGSTVTQQLARSLFPEYVGRSNTAGRKVREAIVALKLETFYSKNELLRTYLNRVYLGVGSYGFEDAARFYFDKSAADLTVAEAAALVAILPAPNAYNPVQDYRTAVQLRDRVISRMAQLGMISEEEASQARRSRIQVSPRAREALSQSVAPYYYGQVLRELNRLFPEVAREGNFVIETALDLNKQAKAEESLRQMVERDGGRLNFRQGAIVTLDGRNGEVLALVGGVSYAQSQFNRATQAQRQPGSTFKVFAYAAALERGISPSKVYSCAPVTWRGQRYRGCERTAGEGANFYHGMAQSENAIAIRIAQDAGMDNMIRMAQRLGITSKLNPSPGLVLGESEVNVLEMTGAYAVFANNGVWNRPHTIRRILDSSDCEDDQDFQTCRVMYDFSQDGERDGDGNQQVISGAIAQTMHNLLRGVIQGGTGGRAAIGQGEAGKTGTTDRNVDLWFIGYVPRQHLVTGIWLGNDDNSPTRGSSGQAAQLWRDYMRQIVQ</sequence>
<dbReference type="SUPFAM" id="SSF56601">
    <property type="entry name" value="beta-lactamase/transpeptidase-like"/>
    <property type="match status" value="1"/>
</dbReference>
<dbReference type="PANTHER" id="PTHR32282:SF31">
    <property type="entry name" value="PEPTIDOGLYCAN GLYCOSYLTRANSFERASE"/>
    <property type="match status" value="1"/>
</dbReference>
<dbReference type="NCBIfam" id="TIGR02074">
    <property type="entry name" value="PBP_1a_fam"/>
    <property type="match status" value="1"/>
</dbReference>
<dbReference type="Gene3D" id="3.40.710.10">
    <property type="entry name" value="DD-peptidase/beta-lactamase superfamily"/>
    <property type="match status" value="1"/>
</dbReference>
<evidence type="ECO:0000256" key="3">
    <source>
        <dbReference type="ARBA" id="ARBA00022676"/>
    </source>
</evidence>
<gene>
    <name evidence="10" type="ORF">K4A83_01365</name>
</gene>
<evidence type="ECO:0000256" key="4">
    <source>
        <dbReference type="ARBA" id="ARBA00022679"/>
    </source>
</evidence>
<dbReference type="Pfam" id="PF00498">
    <property type="entry name" value="FHA"/>
    <property type="match status" value="1"/>
</dbReference>
<dbReference type="InterPro" id="IPR036950">
    <property type="entry name" value="PBP_transglycosylase"/>
</dbReference>
<evidence type="ECO:0000256" key="2">
    <source>
        <dbReference type="ARBA" id="ARBA00022670"/>
    </source>
</evidence>
<keyword evidence="4" id="KW-0808">Transferase</keyword>
<proteinExistence type="predicted"/>
<dbReference type="InterPro" id="IPR050396">
    <property type="entry name" value="Glycosyltr_51/Transpeptidase"/>
</dbReference>
<keyword evidence="5" id="KW-0378">Hydrolase</keyword>
<comment type="catalytic activity">
    <reaction evidence="8">
        <text>[GlcNAc-(1-&gt;4)-Mur2Ac(oyl-L-Ala-gamma-D-Glu-L-Lys-D-Ala-D-Ala)](n)-di-trans,octa-cis-undecaprenyl diphosphate + beta-D-GlcNAc-(1-&gt;4)-Mur2Ac(oyl-L-Ala-gamma-D-Glu-L-Lys-D-Ala-D-Ala)-di-trans,octa-cis-undecaprenyl diphosphate = [GlcNAc-(1-&gt;4)-Mur2Ac(oyl-L-Ala-gamma-D-Glu-L-Lys-D-Ala-D-Ala)](n+1)-di-trans,octa-cis-undecaprenyl diphosphate + di-trans,octa-cis-undecaprenyl diphosphate + H(+)</text>
        <dbReference type="Rhea" id="RHEA:23708"/>
        <dbReference type="Rhea" id="RHEA-COMP:9602"/>
        <dbReference type="Rhea" id="RHEA-COMP:9603"/>
        <dbReference type="ChEBI" id="CHEBI:15378"/>
        <dbReference type="ChEBI" id="CHEBI:58405"/>
        <dbReference type="ChEBI" id="CHEBI:60033"/>
        <dbReference type="ChEBI" id="CHEBI:78435"/>
        <dbReference type="EC" id="2.4.99.28"/>
    </reaction>
</comment>
<dbReference type="Proteomes" id="UP001526426">
    <property type="component" value="Unassembled WGS sequence"/>
</dbReference>
<comment type="caution">
    <text evidence="10">The sequence shown here is derived from an EMBL/GenBank/DDBJ whole genome shotgun (WGS) entry which is preliminary data.</text>
</comment>
<name>A0ABT3L089_9CYAN</name>
<keyword evidence="6" id="KW-0511">Multifunctional enzyme</keyword>
<dbReference type="InterPro" id="IPR012338">
    <property type="entry name" value="Beta-lactam/transpept-like"/>
</dbReference>
<evidence type="ECO:0000256" key="1">
    <source>
        <dbReference type="ARBA" id="ARBA00022645"/>
    </source>
</evidence>
<comment type="catalytic activity">
    <reaction evidence="7">
        <text>Preferential cleavage: (Ac)2-L-Lys-D-Ala-|-D-Ala. Also transpeptidation of peptidyl-alanyl moieties that are N-acyl substituents of D-alanine.</text>
        <dbReference type="EC" id="3.4.16.4"/>
    </reaction>
</comment>
<evidence type="ECO:0000313" key="10">
    <source>
        <dbReference type="EMBL" id="MCW6034925.1"/>
    </source>
</evidence>
<evidence type="ECO:0000259" key="9">
    <source>
        <dbReference type="PROSITE" id="PS50006"/>
    </source>
</evidence>
<accession>A0ABT3L089</accession>
<evidence type="ECO:0000256" key="5">
    <source>
        <dbReference type="ARBA" id="ARBA00022801"/>
    </source>
</evidence>
<dbReference type="Pfam" id="PF00912">
    <property type="entry name" value="Transgly"/>
    <property type="match status" value="1"/>
</dbReference>
<dbReference type="RefSeq" id="WP_265262582.1">
    <property type="nucleotide sequence ID" value="NZ_JAIHOM010000004.1"/>
</dbReference>
<dbReference type="SUPFAM" id="SSF53955">
    <property type="entry name" value="Lysozyme-like"/>
    <property type="match status" value="1"/>
</dbReference>
<dbReference type="EMBL" id="JAIHOM010000004">
    <property type="protein sequence ID" value="MCW6034925.1"/>
    <property type="molecule type" value="Genomic_DNA"/>
</dbReference>
<evidence type="ECO:0000313" key="11">
    <source>
        <dbReference type="Proteomes" id="UP001526426"/>
    </source>
</evidence>
<dbReference type="Gene3D" id="1.10.3810.10">
    <property type="entry name" value="Biosynthetic peptidoglycan transglycosylase-like"/>
    <property type="match status" value="1"/>
</dbReference>
<dbReference type="InterPro" id="IPR001264">
    <property type="entry name" value="Glyco_trans_51"/>
</dbReference>
<dbReference type="SMART" id="SM00240">
    <property type="entry name" value="FHA"/>
    <property type="match status" value="1"/>
</dbReference>
<dbReference type="InterPro" id="IPR023346">
    <property type="entry name" value="Lysozyme-like_dom_sf"/>
</dbReference>
<dbReference type="PROSITE" id="PS50006">
    <property type="entry name" value="FHA_DOMAIN"/>
    <property type="match status" value="1"/>
</dbReference>
<keyword evidence="2" id="KW-0645">Protease</keyword>
<dbReference type="Pfam" id="PF00905">
    <property type="entry name" value="Transpeptidase"/>
    <property type="match status" value="1"/>
</dbReference>
<evidence type="ECO:0000256" key="8">
    <source>
        <dbReference type="ARBA" id="ARBA00049902"/>
    </source>
</evidence>
<reference evidence="10 11" key="1">
    <citation type="submission" date="2021-08" db="EMBL/GenBank/DDBJ databases">
        <title>Draft genome sequence of Spirulina subsalsa with high tolerance to salinity and hype-accumulation of phycocyanin.</title>
        <authorList>
            <person name="Pei H."/>
            <person name="Jiang L."/>
        </authorList>
    </citation>
    <scope>NUCLEOTIDE SEQUENCE [LARGE SCALE GENOMIC DNA]</scope>
    <source>
        <strain evidence="10 11">FACHB-351</strain>
    </source>
</reference>
<dbReference type="SUPFAM" id="SSF49879">
    <property type="entry name" value="SMAD/FHA domain"/>
    <property type="match status" value="1"/>
</dbReference>
<dbReference type="CDD" id="cd00060">
    <property type="entry name" value="FHA"/>
    <property type="match status" value="1"/>
</dbReference>
<keyword evidence="1" id="KW-0121">Carboxypeptidase</keyword>
<feature type="domain" description="FHA" evidence="9">
    <location>
        <begin position="55"/>
        <end position="108"/>
    </location>
</feature>
<protein>
    <submittedName>
        <fullName evidence="10">PBP1A family penicillin-binding protein</fullName>
    </submittedName>
</protein>